<evidence type="ECO:0000313" key="2">
    <source>
        <dbReference type="EMBL" id="TNN44256.1"/>
    </source>
</evidence>
<dbReference type="AlphaFoldDB" id="A0A4Z2FSS1"/>
<accession>A0A4Z2FSS1</accession>
<dbReference type="GO" id="GO:0005634">
    <property type="term" value="C:nucleus"/>
    <property type="evidence" value="ECO:0007669"/>
    <property type="project" value="TreeGrafter"/>
</dbReference>
<dbReference type="Proteomes" id="UP000314294">
    <property type="component" value="Unassembled WGS sequence"/>
</dbReference>
<reference evidence="2 3" key="1">
    <citation type="submission" date="2019-03" db="EMBL/GenBank/DDBJ databases">
        <title>First draft genome of Liparis tanakae, snailfish: a comprehensive survey of snailfish specific genes.</title>
        <authorList>
            <person name="Kim W."/>
            <person name="Song I."/>
            <person name="Jeong J.-H."/>
            <person name="Kim D."/>
            <person name="Kim S."/>
            <person name="Ryu S."/>
            <person name="Song J.Y."/>
            <person name="Lee S.K."/>
        </authorList>
    </citation>
    <scope>NUCLEOTIDE SEQUENCE [LARGE SCALE GENOMIC DNA]</scope>
    <source>
        <tissue evidence="2">Muscle</tissue>
    </source>
</reference>
<dbReference type="InterPro" id="IPR040010">
    <property type="entry name" value="ZN608/ZN609"/>
</dbReference>
<dbReference type="PANTHER" id="PTHR21564:SF4">
    <property type="entry name" value="ZINC FINGER PROTEIN 608"/>
    <property type="match status" value="1"/>
</dbReference>
<gene>
    <name evidence="2" type="primary">Znf608_1</name>
    <name evidence="2" type="ORF">EYF80_045539</name>
</gene>
<dbReference type="PANTHER" id="PTHR21564">
    <property type="entry name" value="BRAKELESS PROTEIN"/>
    <property type="match status" value="1"/>
</dbReference>
<comment type="caution">
    <text evidence="2">The sequence shown here is derived from an EMBL/GenBank/DDBJ whole genome shotgun (WGS) entry which is preliminary data.</text>
</comment>
<proteinExistence type="predicted"/>
<name>A0A4Z2FSS1_9TELE</name>
<organism evidence="2 3">
    <name type="scientific">Liparis tanakae</name>
    <name type="common">Tanaka's snailfish</name>
    <dbReference type="NCBI Taxonomy" id="230148"/>
    <lineage>
        <taxon>Eukaryota</taxon>
        <taxon>Metazoa</taxon>
        <taxon>Chordata</taxon>
        <taxon>Craniata</taxon>
        <taxon>Vertebrata</taxon>
        <taxon>Euteleostomi</taxon>
        <taxon>Actinopterygii</taxon>
        <taxon>Neopterygii</taxon>
        <taxon>Teleostei</taxon>
        <taxon>Neoteleostei</taxon>
        <taxon>Acanthomorphata</taxon>
        <taxon>Eupercaria</taxon>
        <taxon>Perciformes</taxon>
        <taxon>Cottioidei</taxon>
        <taxon>Cottales</taxon>
        <taxon>Liparidae</taxon>
        <taxon>Liparis</taxon>
    </lineage>
</organism>
<evidence type="ECO:0000256" key="1">
    <source>
        <dbReference type="SAM" id="MobiDB-lite"/>
    </source>
</evidence>
<keyword evidence="3" id="KW-1185">Reference proteome</keyword>
<protein>
    <submittedName>
        <fullName evidence="2">Zinc finger protein 608</fullName>
    </submittedName>
</protein>
<dbReference type="OrthoDB" id="5863628at2759"/>
<dbReference type="EMBL" id="SRLO01000915">
    <property type="protein sequence ID" value="TNN44256.1"/>
    <property type="molecule type" value="Genomic_DNA"/>
</dbReference>
<feature type="compositionally biased region" description="Low complexity" evidence="1">
    <location>
        <begin position="181"/>
        <end position="198"/>
    </location>
</feature>
<dbReference type="GO" id="GO:0006357">
    <property type="term" value="P:regulation of transcription by RNA polymerase II"/>
    <property type="evidence" value="ECO:0007669"/>
    <property type="project" value="TreeGrafter"/>
</dbReference>
<sequence length="277" mass="30024">MVLLPSDGPAWTHCLAHSKYSELQHGEEAEEGEADMGREWGVTVVPAGAKMTSAGGGVGADDKKARVHDLPPAIDLEDPDRLDELEDEDQDPMGVLAEESQNARAGMSPPMTPQQPYIQYQHSSYPPYLAMCEGGGGSYRGVSPTLVHNYPGFHYPLYGKTAGREESEVTPPPRGGGGLQSGDPSSSSSLEMQQQQHQYHGKSPAPGEKGSPEGEREAERERNHASFARHLHTHHHTHLGMSYNLMAGQYDIYQGLSSRSLVSSQQVSDHSSTVKVN</sequence>
<feature type="compositionally biased region" description="Basic and acidic residues" evidence="1">
    <location>
        <begin position="210"/>
        <end position="222"/>
    </location>
</feature>
<feature type="region of interest" description="Disordered" evidence="1">
    <location>
        <begin position="164"/>
        <end position="222"/>
    </location>
</feature>
<evidence type="ECO:0000313" key="3">
    <source>
        <dbReference type="Proteomes" id="UP000314294"/>
    </source>
</evidence>